<dbReference type="Gene3D" id="3.30.1870.10">
    <property type="entry name" value="EreA-like, domain 2"/>
    <property type="match status" value="1"/>
</dbReference>
<dbReference type="PIRSF" id="PIRSF036794">
    <property type="entry name" value="UCP_erythr_ester"/>
    <property type="match status" value="1"/>
</dbReference>
<dbReference type="Pfam" id="PF05139">
    <property type="entry name" value="Erythro_esteras"/>
    <property type="match status" value="1"/>
</dbReference>
<gene>
    <name evidence="2" type="ORF">H340_29544</name>
</gene>
<reference evidence="2 3" key="1">
    <citation type="journal article" date="2013" name="Genome Announc.">
        <title>Whole-Genome Shotgun Assembly and Analysis of the Genome of Streptomyces mobaraensis DSM 40847, a Strain for Industrial Production of Microbial Transglutaminase.</title>
        <authorList>
            <person name="Yang H."/>
            <person name="He T."/>
            <person name="Wu W."/>
            <person name="Zhu W."/>
            <person name="Lu B."/>
            <person name="Sun W."/>
        </authorList>
    </citation>
    <scope>NUCLEOTIDE SEQUENCE [LARGE SCALE GENOMIC DNA]</scope>
    <source>
        <strain evidence="2 3">DSM 40847</strain>
    </source>
</reference>
<feature type="chain" id="PRO_5004032038" description="Erythromycin esterase" evidence="1">
    <location>
        <begin position="30"/>
        <end position="471"/>
    </location>
</feature>
<dbReference type="InterPro" id="IPR052036">
    <property type="entry name" value="Hydrolase/PRTase-associated"/>
</dbReference>
<sequence length="471" mass="52195">MLKPMKRHHTTALLSLFLCMGTATTPALAAGPATSAISATSASADRADEAVVKAIGRAAHPLRTTEPGGPDGDLRALDRVVGDARVVGIGEATHGSHEFFALKQRVFRHLVRERGFRTYALEAPWSTGLRLNDYVLHGKGDPRRIMREDFQDSYLLWNTREYLSLIQWMRSWNLAHPGDPVRFMGNDVAYAGPDLYDRVLDYVRRAHPAVLPELTALYRDLRPTGPSGPYLRDYLTRPLAERRERAALATRALDLLRKQRPAPGRAAGEAYRWAVRNALAIRQTADQYAFDFTGQDGVTAGMRYRDRVMADNTAWWQENTGGKVLLSAHNGHIGYRSGDPVNYPKTQGAFLRDRLGARYVSVGLTFHHGTFNGVGADDAMLDANVRRFTVAAAPGGNEDTLDRVRHRDYLLDLRTAPAPARDWLRAPRTALDYGTAYPAQQKPVALARTFDALIHLHSVRASDRLPAGEGG</sequence>
<dbReference type="InterPro" id="IPR007815">
    <property type="entry name" value="Emycin_Estase"/>
</dbReference>
<protein>
    <recommendedName>
        <fullName evidence="4">Erythromycin esterase</fullName>
    </recommendedName>
</protein>
<name>M3BYT3_STRM1</name>
<dbReference type="EMBL" id="AORZ01000167">
    <property type="protein sequence ID" value="EME96831.1"/>
    <property type="molecule type" value="Genomic_DNA"/>
</dbReference>
<dbReference type="Gene3D" id="3.40.1660.10">
    <property type="entry name" value="EreA-like (biosynthetic domain)"/>
    <property type="match status" value="1"/>
</dbReference>
<dbReference type="CDD" id="cd14728">
    <property type="entry name" value="Ere-like"/>
    <property type="match status" value="1"/>
</dbReference>
<proteinExistence type="predicted"/>
<dbReference type="InterPro" id="IPR014622">
    <property type="entry name" value="UCP036794_erythomycin"/>
</dbReference>
<dbReference type="STRING" id="1223523.H340_29544"/>
<dbReference type="eggNOG" id="COG2312">
    <property type="taxonomic scope" value="Bacteria"/>
</dbReference>
<dbReference type="AlphaFoldDB" id="M3BYT3"/>
<keyword evidence="1" id="KW-0732">Signal</keyword>
<dbReference type="PANTHER" id="PTHR31299:SF0">
    <property type="entry name" value="ESTERASE, PUTATIVE (AFU_ORTHOLOGUE AFUA_1G05850)-RELATED"/>
    <property type="match status" value="1"/>
</dbReference>
<feature type="signal peptide" evidence="1">
    <location>
        <begin position="1"/>
        <end position="29"/>
    </location>
</feature>
<organism evidence="2 3">
    <name type="scientific">Streptomyces mobaraensis (strain ATCC 29032 / DSM 40847 / JCM 4168 / NBRC 13819 / NCIMB 11159 / IPCR 16-22)</name>
    <dbReference type="NCBI Taxonomy" id="1223523"/>
    <lineage>
        <taxon>Bacteria</taxon>
        <taxon>Bacillati</taxon>
        <taxon>Actinomycetota</taxon>
        <taxon>Actinomycetes</taxon>
        <taxon>Kitasatosporales</taxon>
        <taxon>Streptomycetaceae</taxon>
        <taxon>Streptomyces</taxon>
    </lineage>
</organism>
<evidence type="ECO:0000313" key="3">
    <source>
        <dbReference type="Proteomes" id="UP000011740"/>
    </source>
</evidence>
<comment type="caution">
    <text evidence="2">The sequence shown here is derived from an EMBL/GenBank/DDBJ whole genome shotgun (WGS) entry which is preliminary data.</text>
</comment>
<evidence type="ECO:0008006" key="4">
    <source>
        <dbReference type="Google" id="ProtNLM"/>
    </source>
</evidence>
<dbReference type="Proteomes" id="UP000011740">
    <property type="component" value="Unassembled WGS sequence"/>
</dbReference>
<dbReference type="GO" id="GO:0046677">
    <property type="term" value="P:response to antibiotic"/>
    <property type="evidence" value="ECO:0007669"/>
    <property type="project" value="InterPro"/>
</dbReference>
<dbReference type="PATRIC" id="fig|1223523.3.peg.5999"/>
<dbReference type="Gene3D" id="1.20.1440.30">
    <property type="entry name" value="Biosynthetic Protein domain"/>
    <property type="match status" value="1"/>
</dbReference>
<dbReference type="PANTHER" id="PTHR31299">
    <property type="entry name" value="ESTERASE, PUTATIVE (AFU_ORTHOLOGUE AFUA_1G05850)-RELATED"/>
    <property type="match status" value="1"/>
</dbReference>
<evidence type="ECO:0000256" key="1">
    <source>
        <dbReference type="SAM" id="SignalP"/>
    </source>
</evidence>
<accession>M3BYT3</accession>
<evidence type="ECO:0000313" key="2">
    <source>
        <dbReference type="EMBL" id="EME96831.1"/>
    </source>
</evidence>
<dbReference type="SUPFAM" id="SSF159501">
    <property type="entry name" value="EreA/ChaN-like"/>
    <property type="match status" value="1"/>
</dbReference>